<keyword evidence="1" id="KW-0732">Signal</keyword>
<evidence type="ECO:0000313" key="3">
    <source>
        <dbReference type="EMBL" id="OQP65385.1"/>
    </source>
</evidence>
<dbReference type="OrthoDB" id="353549at2"/>
<evidence type="ECO:0000259" key="2">
    <source>
        <dbReference type="SMART" id="SM01324"/>
    </source>
</evidence>
<dbReference type="InterPro" id="IPR038434">
    <property type="entry name" value="YARHG_sf"/>
</dbReference>
<dbReference type="EMBL" id="LVYD01000024">
    <property type="protein sequence ID" value="OQP65385.1"/>
    <property type="molecule type" value="Genomic_DNA"/>
</dbReference>
<dbReference type="InterPro" id="IPR025582">
    <property type="entry name" value="YARHG_dom"/>
</dbReference>
<dbReference type="STRING" id="1703345.A3860_17110"/>
<organism evidence="3 4">
    <name type="scientific">Niastella vici</name>
    <dbReference type="NCBI Taxonomy" id="1703345"/>
    <lineage>
        <taxon>Bacteria</taxon>
        <taxon>Pseudomonadati</taxon>
        <taxon>Bacteroidota</taxon>
        <taxon>Chitinophagia</taxon>
        <taxon>Chitinophagales</taxon>
        <taxon>Chitinophagaceae</taxon>
        <taxon>Niastella</taxon>
    </lineage>
</organism>
<dbReference type="Proteomes" id="UP000192796">
    <property type="component" value="Unassembled WGS sequence"/>
</dbReference>
<keyword evidence="4" id="KW-1185">Reference proteome</keyword>
<dbReference type="Gene3D" id="1.20.58.1690">
    <property type="match status" value="1"/>
</dbReference>
<evidence type="ECO:0000256" key="1">
    <source>
        <dbReference type="SAM" id="SignalP"/>
    </source>
</evidence>
<name>A0A1V9G410_9BACT</name>
<comment type="caution">
    <text evidence="3">The sequence shown here is derived from an EMBL/GenBank/DDBJ whole genome shotgun (WGS) entry which is preliminary data.</text>
</comment>
<feature type="domain" description="YARHG" evidence="2">
    <location>
        <begin position="166"/>
        <end position="248"/>
    </location>
</feature>
<protein>
    <recommendedName>
        <fullName evidence="2">YARHG domain-containing protein</fullName>
    </recommendedName>
</protein>
<reference evidence="3 4" key="1">
    <citation type="submission" date="2016-03" db="EMBL/GenBank/DDBJ databases">
        <title>Niastella vici sp. nov., isolated from farmland soil.</title>
        <authorList>
            <person name="Chen L."/>
            <person name="Wang D."/>
            <person name="Yang S."/>
            <person name="Wang G."/>
        </authorList>
    </citation>
    <scope>NUCLEOTIDE SEQUENCE [LARGE SCALE GENOMIC DNA]</scope>
    <source>
        <strain evidence="3 4">DJ57</strain>
    </source>
</reference>
<feature type="signal peptide" evidence="1">
    <location>
        <begin position="1"/>
        <end position="21"/>
    </location>
</feature>
<dbReference type="SMART" id="SM01324">
    <property type="entry name" value="YARHG"/>
    <property type="match status" value="1"/>
</dbReference>
<feature type="chain" id="PRO_5013139458" description="YARHG domain-containing protein" evidence="1">
    <location>
        <begin position="22"/>
        <end position="249"/>
    </location>
</feature>
<evidence type="ECO:0000313" key="4">
    <source>
        <dbReference type="Proteomes" id="UP000192796"/>
    </source>
</evidence>
<sequence length="249" mass="29205">MSLIRQLLLTLFAFTSTSLLAQIPKHLFNEVTEETYDPKDFTSKTKPIEQRVGVYSFGDSEGEWDLIIFKNRDSIIVQIWNGTWSTNLYTKKQCWQSQCKTFNRVPVQGNKFFFGKYSGLFTEYKYKTKTTNALILFGDPIQGRNYGKDSAEVGHYSTSLDIFFDDSERYQLSKTVQPESFFKEKTKQELKIMRNTVYANYGLIFQPGGEMEKYFKSKDWYNPFKKDVSNCLTEIEMKNIETITKFEQL</sequence>
<accession>A0A1V9G410</accession>
<dbReference type="AlphaFoldDB" id="A0A1V9G410"/>
<dbReference type="Pfam" id="PF13308">
    <property type="entry name" value="YARHG"/>
    <property type="match status" value="1"/>
</dbReference>
<gene>
    <name evidence="3" type="ORF">A3860_17110</name>
</gene>
<proteinExistence type="predicted"/>
<dbReference type="RefSeq" id="WP_081146157.1">
    <property type="nucleotide sequence ID" value="NZ_LVYD01000024.1"/>
</dbReference>